<dbReference type="GO" id="GO:0005737">
    <property type="term" value="C:cytoplasm"/>
    <property type="evidence" value="ECO:0007669"/>
    <property type="project" value="TreeGrafter"/>
</dbReference>
<protein>
    <recommendedName>
        <fullName evidence="5">Aldose 1-epimerase</fullName>
        <ecNumber evidence="5">5.1.3.3</ecNumber>
    </recommendedName>
</protein>
<dbReference type="KEGG" id="rdp:RD2015_2632"/>
<dbReference type="InterPro" id="IPR015443">
    <property type="entry name" value="Aldose_1-epimerase"/>
</dbReference>
<dbReference type="AlphaFoldDB" id="A0A0U3MFI1"/>
<evidence type="ECO:0000256" key="1">
    <source>
        <dbReference type="ARBA" id="ARBA00005028"/>
    </source>
</evidence>
<dbReference type="GO" id="GO:0030246">
    <property type="term" value="F:carbohydrate binding"/>
    <property type="evidence" value="ECO:0007669"/>
    <property type="project" value="InterPro"/>
</dbReference>
<dbReference type="InterPro" id="IPR047215">
    <property type="entry name" value="Galactose_mutarotase-like"/>
</dbReference>
<evidence type="ECO:0000313" key="7">
    <source>
        <dbReference type="Proteomes" id="UP000060699"/>
    </source>
</evidence>
<dbReference type="PATRIC" id="fig|76731.3.peg.2693"/>
<proteinExistence type="inferred from homology"/>
<accession>A0A0U3MFI1</accession>
<dbReference type="NCBIfam" id="NF008277">
    <property type="entry name" value="PRK11055.1"/>
    <property type="match status" value="1"/>
</dbReference>
<dbReference type="InterPro" id="IPR008183">
    <property type="entry name" value="Aldose_1/G6P_1-epimerase"/>
</dbReference>
<evidence type="ECO:0000313" key="6">
    <source>
        <dbReference type="EMBL" id="ALV07097.1"/>
    </source>
</evidence>
<sequence>MTPMQIRDYGRMPDGRRIHEYTLDTGAGLRLSVIDLGGIVTRLEVPDARGDLANVVLALPTLDDYRLRNPHFGVIVGRYGNRIGQGSFSLDGEQYPLDVNDGANCLHGGAQGFGTQVWTVEPEADDCLCLRLTSPDGDQGFPGRLEVTVRYRLTGDREWRVDYEATTDRATVVNLTHHDYFNLAGGGSALGHELEMPASRYCEVAAGMIPTGIADVTGTPFDFRTPQRIDARIRQNHPQLQIAQGYDHSFVLDAPLDAPLDGASQPLRLAARLRDPVSGRRMEVHTTEPAVQFYSGNFLNGSLASPEGQLYRQGDGVCLETQHNPDSPHHEPSADWPSTVLRPGQTYRSQTLHRFG</sequence>
<dbReference type="Proteomes" id="UP000060699">
    <property type="component" value="Chromosome"/>
</dbReference>
<evidence type="ECO:0000256" key="3">
    <source>
        <dbReference type="ARBA" id="ARBA00023235"/>
    </source>
</evidence>
<dbReference type="EMBL" id="CP013729">
    <property type="protein sequence ID" value="ALV07097.1"/>
    <property type="molecule type" value="Genomic_DNA"/>
</dbReference>
<dbReference type="UniPathway" id="UPA00242"/>
<dbReference type="PIRSF" id="PIRSF005096">
    <property type="entry name" value="GALM"/>
    <property type="match status" value="1"/>
</dbReference>
<dbReference type="RefSeq" id="WP_058935271.1">
    <property type="nucleotide sequence ID" value="NZ_CP013729.1"/>
</dbReference>
<dbReference type="GO" id="GO:0004034">
    <property type="term" value="F:aldose 1-epimerase activity"/>
    <property type="evidence" value="ECO:0007669"/>
    <property type="project" value="UniProtKB-EC"/>
</dbReference>
<dbReference type="InterPro" id="IPR011013">
    <property type="entry name" value="Gal_mutarotase_sf_dom"/>
</dbReference>
<comment type="similarity">
    <text evidence="2 5">Belongs to the aldose epimerase family.</text>
</comment>
<keyword evidence="3 5" id="KW-0413">Isomerase</keyword>
<evidence type="ECO:0000256" key="5">
    <source>
        <dbReference type="PIRNR" id="PIRNR005096"/>
    </source>
</evidence>
<dbReference type="OrthoDB" id="9779408at2"/>
<dbReference type="InterPro" id="IPR014718">
    <property type="entry name" value="GH-type_carb-bd"/>
</dbReference>
<dbReference type="EC" id="5.1.3.3" evidence="5"/>
<dbReference type="CDD" id="cd09019">
    <property type="entry name" value="galactose_mutarotase_like"/>
    <property type="match status" value="1"/>
</dbReference>
<dbReference type="Pfam" id="PF01263">
    <property type="entry name" value="Aldose_epim"/>
    <property type="match status" value="1"/>
</dbReference>
<comment type="pathway">
    <text evidence="1 5">Carbohydrate metabolism; hexose metabolism.</text>
</comment>
<evidence type="ECO:0000256" key="2">
    <source>
        <dbReference type="ARBA" id="ARBA00006206"/>
    </source>
</evidence>
<gene>
    <name evidence="6" type="ORF">RD2015_2632</name>
</gene>
<dbReference type="GO" id="GO:0033499">
    <property type="term" value="P:galactose catabolic process via UDP-galactose, Leloir pathway"/>
    <property type="evidence" value="ECO:0007669"/>
    <property type="project" value="TreeGrafter"/>
</dbReference>
<name>A0A0U3MFI1_9BURK</name>
<dbReference type="PANTHER" id="PTHR10091">
    <property type="entry name" value="ALDOSE-1-EPIMERASE"/>
    <property type="match status" value="1"/>
</dbReference>
<dbReference type="PANTHER" id="PTHR10091:SF0">
    <property type="entry name" value="GALACTOSE MUTAROTASE"/>
    <property type="match status" value="1"/>
</dbReference>
<comment type="catalytic activity">
    <reaction evidence="5">
        <text>alpha-D-glucose = beta-D-glucose</text>
        <dbReference type="Rhea" id="RHEA:10264"/>
        <dbReference type="ChEBI" id="CHEBI:15903"/>
        <dbReference type="ChEBI" id="CHEBI:17925"/>
        <dbReference type="EC" id="5.1.3.3"/>
    </reaction>
</comment>
<dbReference type="STRING" id="76731.RD2015_2632"/>
<evidence type="ECO:0000256" key="4">
    <source>
        <dbReference type="ARBA" id="ARBA00023277"/>
    </source>
</evidence>
<dbReference type="GO" id="GO:0006006">
    <property type="term" value="P:glucose metabolic process"/>
    <property type="evidence" value="ECO:0007669"/>
    <property type="project" value="TreeGrafter"/>
</dbReference>
<keyword evidence="7" id="KW-1185">Reference proteome</keyword>
<dbReference type="SUPFAM" id="SSF74650">
    <property type="entry name" value="Galactose mutarotase-like"/>
    <property type="match status" value="1"/>
</dbReference>
<dbReference type="Gene3D" id="2.70.98.10">
    <property type="match status" value="1"/>
</dbReference>
<reference evidence="6 7" key="1">
    <citation type="submission" date="2015-12" db="EMBL/GenBank/DDBJ databases">
        <title>Complete genome of Roseateles depolymerans KCTC 42856.</title>
        <authorList>
            <person name="Kim K.M."/>
        </authorList>
    </citation>
    <scope>NUCLEOTIDE SEQUENCE [LARGE SCALE GENOMIC DNA]</scope>
    <source>
        <strain evidence="6 7">KCTC 42856</strain>
    </source>
</reference>
<keyword evidence="4 5" id="KW-0119">Carbohydrate metabolism</keyword>
<organism evidence="6 7">
    <name type="scientific">Roseateles depolymerans</name>
    <dbReference type="NCBI Taxonomy" id="76731"/>
    <lineage>
        <taxon>Bacteria</taxon>
        <taxon>Pseudomonadati</taxon>
        <taxon>Pseudomonadota</taxon>
        <taxon>Betaproteobacteria</taxon>
        <taxon>Burkholderiales</taxon>
        <taxon>Sphaerotilaceae</taxon>
        <taxon>Roseateles</taxon>
    </lineage>
</organism>